<protein>
    <submittedName>
        <fullName evidence="1">Uncharacterized protein</fullName>
    </submittedName>
</protein>
<gene>
    <name evidence="1" type="ORF">Glove_87g186</name>
</gene>
<proteinExistence type="predicted"/>
<evidence type="ECO:0000313" key="2">
    <source>
        <dbReference type="Proteomes" id="UP000266861"/>
    </source>
</evidence>
<dbReference type="AlphaFoldDB" id="A0A397J6A0"/>
<keyword evidence="2" id="KW-1185">Reference proteome</keyword>
<sequence length="81" mass="9358">MLQSLKDYHIFKKSGKYVKNRPELKTIIDNYEIFGVYNPLAWDNSIGDCNMKTNDSFIFSLKNGNNQNSILSRVINNIQAL</sequence>
<dbReference type="EMBL" id="PQFF01000083">
    <property type="protein sequence ID" value="RHZ83865.1"/>
    <property type="molecule type" value="Genomic_DNA"/>
</dbReference>
<name>A0A397J6A0_9GLOM</name>
<dbReference type="Proteomes" id="UP000266861">
    <property type="component" value="Unassembled WGS sequence"/>
</dbReference>
<accession>A0A397J6A0</accession>
<reference evidence="1 2" key="1">
    <citation type="submission" date="2018-08" db="EMBL/GenBank/DDBJ databases">
        <title>Genome and evolution of the arbuscular mycorrhizal fungus Diversispora epigaea (formerly Glomus versiforme) and its bacterial endosymbionts.</title>
        <authorList>
            <person name="Sun X."/>
            <person name="Fei Z."/>
            <person name="Harrison M."/>
        </authorList>
    </citation>
    <scope>NUCLEOTIDE SEQUENCE [LARGE SCALE GENOMIC DNA]</scope>
    <source>
        <strain evidence="1 2">IT104</strain>
    </source>
</reference>
<organism evidence="1 2">
    <name type="scientific">Diversispora epigaea</name>
    <dbReference type="NCBI Taxonomy" id="1348612"/>
    <lineage>
        <taxon>Eukaryota</taxon>
        <taxon>Fungi</taxon>
        <taxon>Fungi incertae sedis</taxon>
        <taxon>Mucoromycota</taxon>
        <taxon>Glomeromycotina</taxon>
        <taxon>Glomeromycetes</taxon>
        <taxon>Diversisporales</taxon>
        <taxon>Diversisporaceae</taxon>
        <taxon>Diversispora</taxon>
    </lineage>
</organism>
<evidence type="ECO:0000313" key="1">
    <source>
        <dbReference type="EMBL" id="RHZ83865.1"/>
    </source>
</evidence>
<comment type="caution">
    <text evidence="1">The sequence shown here is derived from an EMBL/GenBank/DDBJ whole genome shotgun (WGS) entry which is preliminary data.</text>
</comment>
<dbReference type="OrthoDB" id="2307202at2759"/>